<accession>A0A382ZEY1</accession>
<name>A0A382ZEY1_9ZZZZ</name>
<dbReference type="PANTHER" id="PTHR20883:SF49">
    <property type="entry name" value="PHYTANOYL-COA DIOXYGENASE"/>
    <property type="match status" value="1"/>
</dbReference>
<sequence length="197" mass="23000">MLNDSHIEDYRNSGVIVLRGILNEWIEILQRGVERNLKEPGEFAREYVGEGESGRFFGDYCNWNRIEEYREFLFESPCASMAAELMESDQVRLFHEHILIKEPGTDKSTPWHHDQPYYCVNGRKLCSFWIPLDPVPVETCPEFVSGSHNWGQWFIPRRFIGTDYENEDPSLVPVPDIESHRSDYDIASWELEPGDAI</sequence>
<evidence type="ECO:0008006" key="2">
    <source>
        <dbReference type="Google" id="ProtNLM"/>
    </source>
</evidence>
<reference evidence="1" key="1">
    <citation type="submission" date="2018-05" db="EMBL/GenBank/DDBJ databases">
        <authorList>
            <person name="Lanie J.A."/>
            <person name="Ng W.-L."/>
            <person name="Kazmierczak K.M."/>
            <person name="Andrzejewski T.M."/>
            <person name="Davidsen T.M."/>
            <person name="Wayne K.J."/>
            <person name="Tettelin H."/>
            <person name="Glass J.I."/>
            <person name="Rusch D."/>
            <person name="Podicherti R."/>
            <person name="Tsui H.-C.T."/>
            <person name="Winkler M.E."/>
        </authorList>
    </citation>
    <scope>NUCLEOTIDE SEQUENCE</scope>
</reference>
<feature type="non-terminal residue" evidence="1">
    <location>
        <position position="197"/>
    </location>
</feature>
<dbReference type="InterPro" id="IPR008775">
    <property type="entry name" value="Phytyl_CoA_dOase-like"/>
</dbReference>
<evidence type="ECO:0000313" key="1">
    <source>
        <dbReference type="EMBL" id="SVD94067.1"/>
    </source>
</evidence>
<dbReference type="PANTHER" id="PTHR20883">
    <property type="entry name" value="PHYTANOYL-COA DIOXYGENASE DOMAIN CONTAINING 1"/>
    <property type="match status" value="1"/>
</dbReference>
<dbReference type="SUPFAM" id="SSF51197">
    <property type="entry name" value="Clavaminate synthase-like"/>
    <property type="match status" value="1"/>
</dbReference>
<dbReference type="Gene3D" id="2.60.120.620">
    <property type="entry name" value="q2cbj1_9rhob like domain"/>
    <property type="match status" value="1"/>
</dbReference>
<proteinExistence type="predicted"/>
<feature type="non-terminal residue" evidence="1">
    <location>
        <position position="1"/>
    </location>
</feature>
<dbReference type="Pfam" id="PF05721">
    <property type="entry name" value="PhyH"/>
    <property type="match status" value="1"/>
</dbReference>
<gene>
    <name evidence="1" type="ORF">METZ01_LOCUS446921</name>
</gene>
<organism evidence="1">
    <name type="scientific">marine metagenome</name>
    <dbReference type="NCBI Taxonomy" id="408172"/>
    <lineage>
        <taxon>unclassified sequences</taxon>
        <taxon>metagenomes</taxon>
        <taxon>ecological metagenomes</taxon>
    </lineage>
</organism>
<dbReference type="AlphaFoldDB" id="A0A382ZEY1"/>
<protein>
    <recommendedName>
        <fullName evidence="2">Phytanoyl-CoA dioxygenase</fullName>
    </recommendedName>
</protein>
<dbReference type="EMBL" id="UINC01183347">
    <property type="protein sequence ID" value="SVD94067.1"/>
    <property type="molecule type" value="Genomic_DNA"/>
</dbReference>